<feature type="non-terminal residue" evidence="1">
    <location>
        <position position="1"/>
    </location>
</feature>
<feature type="non-terminal residue" evidence="1">
    <location>
        <position position="321"/>
    </location>
</feature>
<protein>
    <submittedName>
        <fullName evidence="1">Uncharacterized protein</fullName>
    </submittedName>
</protein>
<evidence type="ECO:0000313" key="1">
    <source>
        <dbReference type="EMBL" id="KAI0029379.1"/>
    </source>
</evidence>
<keyword evidence="2" id="KW-1185">Reference proteome</keyword>
<reference evidence="1" key="2">
    <citation type="journal article" date="2022" name="New Phytol.">
        <title>Evolutionary transition to the ectomycorrhizal habit in the genomes of a hyperdiverse lineage of mushroom-forming fungi.</title>
        <authorList>
            <person name="Looney B."/>
            <person name="Miyauchi S."/>
            <person name="Morin E."/>
            <person name="Drula E."/>
            <person name="Courty P.E."/>
            <person name="Kohler A."/>
            <person name="Kuo A."/>
            <person name="LaButti K."/>
            <person name="Pangilinan J."/>
            <person name="Lipzen A."/>
            <person name="Riley R."/>
            <person name="Andreopoulos W."/>
            <person name="He G."/>
            <person name="Johnson J."/>
            <person name="Nolan M."/>
            <person name="Tritt A."/>
            <person name="Barry K.W."/>
            <person name="Grigoriev I.V."/>
            <person name="Nagy L.G."/>
            <person name="Hibbett D."/>
            <person name="Henrissat B."/>
            <person name="Matheny P.B."/>
            <person name="Labbe J."/>
            <person name="Martin F.M."/>
        </authorList>
    </citation>
    <scope>NUCLEOTIDE SEQUENCE</scope>
    <source>
        <strain evidence="1">EC-137</strain>
    </source>
</reference>
<gene>
    <name evidence="1" type="ORF">K488DRAFT_11651</name>
</gene>
<accession>A0ACB8QC60</accession>
<comment type="caution">
    <text evidence="1">The sequence shown here is derived from an EMBL/GenBank/DDBJ whole genome shotgun (WGS) entry which is preliminary data.</text>
</comment>
<evidence type="ECO:0000313" key="2">
    <source>
        <dbReference type="Proteomes" id="UP000814128"/>
    </source>
</evidence>
<proteinExistence type="predicted"/>
<reference evidence="1" key="1">
    <citation type="submission" date="2021-02" db="EMBL/GenBank/DDBJ databases">
        <authorList>
            <consortium name="DOE Joint Genome Institute"/>
            <person name="Ahrendt S."/>
            <person name="Looney B.P."/>
            <person name="Miyauchi S."/>
            <person name="Morin E."/>
            <person name="Drula E."/>
            <person name="Courty P.E."/>
            <person name="Chicoki N."/>
            <person name="Fauchery L."/>
            <person name="Kohler A."/>
            <person name="Kuo A."/>
            <person name="Labutti K."/>
            <person name="Pangilinan J."/>
            <person name="Lipzen A."/>
            <person name="Riley R."/>
            <person name="Andreopoulos W."/>
            <person name="He G."/>
            <person name="Johnson J."/>
            <person name="Barry K.W."/>
            <person name="Grigoriev I.V."/>
            <person name="Nagy L."/>
            <person name="Hibbett D."/>
            <person name="Henrissat B."/>
            <person name="Matheny P.B."/>
            <person name="Labbe J."/>
            <person name="Martin F."/>
        </authorList>
    </citation>
    <scope>NUCLEOTIDE SEQUENCE</scope>
    <source>
        <strain evidence="1">EC-137</strain>
    </source>
</reference>
<dbReference type="Proteomes" id="UP000814128">
    <property type="component" value="Unassembled WGS sequence"/>
</dbReference>
<sequence>PLSPLLGGVGLALSAHSLLVLNGRIFGISGFLHRAVKGSEESILSVAGLVLGGFIAGQLEGAAPPVTGHGLDRTILAGLLVGLGTKLANGCTSGHMLCGLSRLSVRSLAATVTFFTTGAVTTRVLYGSQPYASSVAEYTYLSRTDALLLAGSAFALALSWMAPMLWPVRCWPTIRICSSYCAPLSPRRSPKMRQKSWKFIFFTAISFALSLRVSKLVDPYRVIKFLLLPSHPAFDPALLSLATGAIPLLMAQYRLSQVKINIVGLVDAKLLIGAALFGIGWGIEGICPGPGLVNLGQALATGTEVRKFGAWLAAVIIGGLI</sequence>
<dbReference type="EMBL" id="MU273680">
    <property type="protein sequence ID" value="KAI0029379.1"/>
    <property type="molecule type" value="Genomic_DNA"/>
</dbReference>
<name>A0ACB8QC60_9AGAM</name>
<organism evidence="1 2">
    <name type="scientific">Vararia minispora EC-137</name>
    <dbReference type="NCBI Taxonomy" id="1314806"/>
    <lineage>
        <taxon>Eukaryota</taxon>
        <taxon>Fungi</taxon>
        <taxon>Dikarya</taxon>
        <taxon>Basidiomycota</taxon>
        <taxon>Agaricomycotina</taxon>
        <taxon>Agaricomycetes</taxon>
        <taxon>Russulales</taxon>
        <taxon>Lachnocladiaceae</taxon>
        <taxon>Vararia</taxon>
    </lineage>
</organism>